<feature type="region of interest" description="Disordered" evidence="1">
    <location>
        <begin position="351"/>
        <end position="373"/>
    </location>
</feature>
<dbReference type="STRING" id="65357.A0A024G3M6"/>
<dbReference type="InParanoid" id="A0A024G3M6"/>
<sequence length="609" mass="63456">MTVRRGLMCALALSAVFQPIETRQLEPAKTQGNKSGKPADTKQYLRHEPMSEKDPGRDNADKGRAVGLQDVDKGPSRPDKNAGGKLPDVSVPGVDPGAHEVPLNTDTDLTTPPSTDTTAHGDDAGHTFPISEEPLKNDTDLSAPIPTILANDLTDVPSKDAVPDEIHLDVDANAASGSTLKTQGSKADQSEPIMLSGDSAVKSTVIDHASSTSSDAKVDEPIVSHSTDDDNLPVTRKEPMTTGSNSGVRWSATGSDEGEKAVHDAPVKSDVESPSENSSKGSDAKEPIMVHDNMVGSDVDSEKADSPSNEQRTSSEQGSASGSQIDGNTTIRASSIVDNITQNDLVVDKPVDVSSSEGSSATSQPVEDNDVAKNDDIDDLVVYDDVDTTPLVLISPKVFTPPTLDTSSGASSSSSNDDSNVAISIIKDVSTMSNLASSNLDDVTSPIESSSSSSGVVSKPFISQNGQTISNSDNSTLIDGVLVDQSSSHGDWDVAPSSGSLVTAPIPLRIASESKQFASTDKATNTKASFAVAAIAGIVGVAGIILTVFGYRHRSQDRMRRSTLSHSAVGNDAETEEQTGSITIERAETDAEGTDIEGTFTNDISTVTV</sequence>
<evidence type="ECO:0000313" key="4">
    <source>
        <dbReference type="EMBL" id="CCI41438.1"/>
    </source>
</evidence>
<evidence type="ECO:0000256" key="3">
    <source>
        <dbReference type="SAM" id="SignalP"/>
    </source>
</evidence>
<dbReference type="Proteomes" id="UP000053237">
    <property type="component" value="Unassembled WGS sequence"/>
</dbReference>
<evidence type="ECO:0000256" key="2">
    <source>
        <dbReference type="SAM" id="Phobius"/>
    </source>
</evidence>
<feature type="signal peptide" evidence="3">
    <location>
        <begin position="1"/>
        <end position="22"/>
    </location>
</feature>
<feature type="chain" id="PRO_5001529295" evidence="3">
    <location>
        <begin position="23"/>
        <end position="609"/>
    </location>
</feature>
<feature type="compositionally biased region" description="Low complexity" evidence="1">
    <location>
        <begin position="407"/>
        <end position="418"/>
    </location>
</feature>
<keyword evidence="2" id="KW-1133">Transmembrane helix</keyword>
<keyword evidence="2" id="KW-0472">Membrane</keyword>
<feature type="transmembrane region" description="Helical" evidence="2">
    <location>
        <begin position="530"/>
        <end position="551"/>
    </location>
</feature>
<feature type="compositionally biased region" description="Basic and acidic residues" evidence="1">
    <location>
        <begin position="216"/>
        <end position="228"/>
    </location>
</feature>
<proteinExistence type="predicted"/>
<feature type="compositionally biased region" description="Basic and acidic residues" evidence="1">
    <location>
        <begin position="157"/>
        <end position="170"/>
    </location>
</feature>
<gene>
    <name evidence="4" type="ORF">BN9_022220</name>
</gene>
<dbReference type="AlphaFoldDB" id="A0A024G3M6"/>
<keyword evidence="5" id="KW-1185">Reference proteome</keyword>
<feature type="compositionally biased region" description="Basic and acidic residues" evidence="1">
    <location>
        <begin position="37"/>
        <end position="82"/>
    </location>
</feature>
<feature type="region of interest" description="Disordered" evidence="1">
    <location>
        <begin position="398"/>
        <end position="418"/>
    </location>
</feature>
<feature type="compositionally biased region" description="Low complexity" evidence="1">
    <location>
        <begin position="102"/>
        <end position="118"/>
    </location>
</feature>
<protein>
    <submittedName>
        <fullName evidence="4">Uncharacterized protein</fullName>
    </submittedName>
</protein>
<feature type="compositionally biased region" description="Polar residues" evidence="1">
    <location>
        <begin position="353"/>
        <end position="366"/>
    </location>
</feature>
<feature type="compositionally biased region" description="Basic and acidic residues" evidence="1">
    <location>
        <begin position="257"/>
        <end position="271"/>
    </location>
</feature>
<comment type="caution">
    <text evidence="4">The sequence shown here is derived from an EMBL/GenBank/DDBJ whole genome shotgun (WGS) entry which is preliminary data.</text>
</comment>
<organism evidence="4 5">
    <name type="scientific">Albugo candida</name>
    <dbReference type="NCBI Taxonomy" id="65357"/>
    <lineage>
        <taxon>Eukaryota</taxon>
        <taxon>Sar</taxon>
        <taxon>Stramenopiles</taxon>
        <taxon>Oomycota</taxon>
        <taxon>Peronosporomycetes</taxon>
        <taxon>Albuginales</taxon>
        <taxon>Albuginaceae</taxon>
        <taxon>Albugo</taxon>
    </lineage>
</organism>
<evidence type="ECO:0000256" key="1">
    <source>
        <dbReference type="SAM" id="MobiDB-lite"/>
    </source>
</evidence>
<reference evidence="4 5" key="1">
    <citation type="submission" date="2012-05" db="EMBL/GenBank/DDBJ databases">
        <title>Recombination and specialization in a pathogen metapopulation.</title>
        <authorList>
            <person name="Gardiner A."/>
            <person name="Kemen E."/>
            <person name="Schultz-Larsen T."/>
            <person name="MacLean D."/>
            <person name="Van Oosterhout C."/>
            <person name="Jones J.D.G."/>
        </authorList>
    </citation>
    <scope>NUCLEOTIDE SEQUENCE [LARGE SCALE GENOMIC DNA]</scope>
    <source>
        <strain evidence="4 5">Ac Nc2</strain>
    </source>
</reference>
<keyword evidence="2" id="KW-0812">Transmembrane</keyword>
<feature type="compositionally biased region" description="Polar residues" evidence="1">
    <location>
        <begin position="241"/>
        <end position="254"/>
    </location>
</feature>
<feature type="compositionally biased region" description="Polar residues" evidence="1">
    <location>
        <begin position="306"/>
        <end position="339"/>
    </location>
</feature>
<feature type="compositionally biased region" description="Polar residues" evidence="1">
    <location>
        <begin position="272"/>
        <end position="281"/>
    </location>
</feature>
<feature type="compositionally biased region" description="Polar residues" evidence="1">
    <location>
        <begin position="175"/>
        <end position="187"/>
    </location>
</feature>
<keyword evidence="3" id="KW-0732">Signal</keyword>
<feature type="region of interest" description="Disordered" evidence="1">
    <location>
        <begin position="562"/>
        <end position="587"/>
    </location>
</feature>
<name>A0A024G3M6_9STRA</name>
<accession>A0A024G3M6</accession>
<dbReference type="EMBL" id="CAIX01000019">
    <property type="protein sequence ID" value="CCI41438.1"/>
    <property type="molecule type" value="Genomic_DNA"/>
</dbReference>
<evidence type="ECO:0000313" key="5">
    <source>
        <dbReference type="Proteomes" id="UP000053237"/>
    </source>
</evidence>
<feature type="region of interest" description="Disordered" evidence="1">
    <location>
        <begin position="21"/>
        <end position="339"/>
    </location>
</feature>